<feature type="domain" description="Glycosyltransferase 2-like" evidence="5">
    <location>
        <begin position="85"/>
        <end position="260"/>
    </location>
</feature>
<feature type="transmembrane region" description="Helical" evidence="4">
    <location>
        <begin position="402"/>
        <end position="425"/>
    </location>
</feature>
<comment type="caution">
    <text evidence="6">The sequence shown here is derived from an EMBL/GenBank/DDBJ whole genome shotgun (WGS) entry which is preliminary data.</text>
</comment>
<evidence type="ECO:0000313" key="7">
    <source>
        <dbReference type="Proteomes" id="UP000307999"/>
    </source>
</evidence>
<evidence type="ECO:0000313" key="6">
    <source>
        <dbReference type="EMBL" id="TKB46033.1"/>
    </source>
</evidence>
<dbReference type="InterPro" id="IPR029044">
    <property type="entry name" value="Nucleotide-diphossugar_trans"/>
</dbReference>
<dbReference type="RefSeq" id="WP_136735041.1">
    <property type="nucleotide sequence ID" value="NZ_SWDB01000010.1"/>
</dbReference>
<reference evidence="6 7" key="1">
    <citation type="submission" date="2019-04" db="EMBL/GenBank/DDBJ databases">
        <title>Thalassotalea guangxiensis sp. nov., isolated from sediment of the coastal wetland.</title>
        <authorList>
            <person name="Zheng S."/>
            <person name="Zhang D."/>
        </authorList>
    </citation>
    <scope>NUCLEOTIDE SEQUENCE [LARGE SCALE GENOMIC DNA]</scope>
    <source>
        <strain evidence="6 7">ZS-4</strain>
    </source>
</reference>
<dbReference type="InterPro" id="IPR001173">
    <property type="entry name" value="Glyco_trans_2-like"/>
</dbReference>
<gene>
    <name evidence="6" type="ORF">E8M12_05230</name>
</gene>
<dbReference type="EMBL" id="SWDB01000010">
    <property type="protein sequence ID" value="TKB46033.1"/>
    <property type="molecule type" value="Genomic_DNA"/>
</dbReference>
<evidence type="ECO:0000256" key="1">
    <source>
        <dbReference type="ARBA" id="ARBA00006739"/>
    </source>
</evidence>
<keyword evidence="4" id="KW-1133">Transmembrane helix</keyword>
<name>A0A4U1B7Y2_9GAMM</name>
<comment type="similarity">
    <text evidence="1">Belongs to the glycosyltransferase 2 family.</text>
</comment>
<dbReference type="GO" id="GO:0016757">
    <property type="term" value="F:glycosyltransferase activity"/>
    <property type="evidence" value="ECO:0007669"/>
    <property type="project" value="UniProtKB-KW"/>
</dbReference>
<dbReference type="PANTHER" id="PTHR43630:SF1">
    <property type="entry name" value="POLY-BETA-1,6-N-ACETYL-D-GLUCOSAMINE SYNTHASE"/>
    <property type="match status" value="1"/>
</dbReference>
<keyword evidence="4" id="KW-0472">Membrane</keyword>
<dbReference type="Pfam" id="PF00535">
    <property type="entry name" value="Glycos_transf_2"/>
    <property type="match status" value="1"/>
</dbReference>
<evidence type="ECO:0000256" key="4">
    <source>
        <dbReference type="SAM" id="Phobius"/>
    </source>
</evidence>
<dbReference type="Gene3D" id="3.90.550.10">
    <property type="entry name" value="Spore Coat Polysaccharide Biosynthesis Protein SpsA, Chain A"/>
    <property type="match status" value="1"/>
</dbReference>
<feature type="transmembrane region" description="Helical" evidence="4">
    <location>
        <begin position="42"/>
        <end position="67"/>
    </location>
</feature>
<dbReference type="OrthoDB" id="396512at2"/>
<organism evidence="6 7">
    <name type="scientific">Thalassotalea mangrovi</name>
    <dbReference type="NCBI Taxonomy" id="2572245"/>
    <lineage>
        <taxon>Bacteria</taxon>
        <taxon>Pseudomonadati</taxon>
        <taxon>Pseudomonadota</taxon>
        <taxon>Gammaproteobacteria</taxon>
        <taxon>Alteromonadales</taxon>
        <taxon>Colwelliaceae</taxon>
        <taxon>Thalassotalea</taxon>
    </lineage>
</organism>
<sequence>MASSIWGKLALLCFGYLITGGLVWLHVHSNPQFYADLESARIVVFLLLLPILSKYLIQLFALPLYSFRQSRINKQARTAPVKGVSVLVPAYNEATGIIGTIESVVNNNYPDLEIIVINDGSTDQTDALIRAYLNKFSSRYFVRGQHKPTIKYLPLQNGGKARALNKGLALASKDIVMTIDGDCLMAADTIKNTVKQFQCDKVGAVAGNVVIGNKRKIIGIVQQLEYLCGFFLRRADSVFNSVFIIGGAAASYRRDVLTKLGGFDTDIITEDIEISLRILSLGYKTRYAADAITYTEAPSDYKGWCNQRLRWKFGRFQTLLRYKDMFFSRHKKHHKYLTFVTLPIAVYGELILLLEAFLIVAFFGYSVFSGNYAPLMLLIGLMTTMTYIQLLSDHNPKHHLNLWLFAPMAWILFYIVDVIEFQALVRSLKRLALGHSLQWQRWVREGINN</sequence>
<keyword evidence="2" id="KW-0328">Glycosyltransferase</keyword>
<dbReference type="AlphaFoldDB" id="A0A4U1B7Y2"/>
<dbReference type="PANTHER" id="PTHR43630">
    <property type="entry name" value="POLY-BETA-1,6-N-ACETYL-D-GLUCOSAMINE SYNTHASE"/>
    <property type="match status" value="1"/>
</dbReference>
<feature type="transmembrane region" description="Helical" evidence="4">
    <location>
        <begin position="9"/>
        <end position="27"/>
    </location>
</feature>
<evidence type="ECO:0000259" key="5">
    <source>
        <dbReference type="Pfam" id="PF00535"/>
    </source>
</evidence>
<evidence type="ECO:0000256" key="3">
    <source>
        <dbReference type="ARBA" id="ARBA00022679"/>
    </source>
</evidence>
<feature type="transmembrane region" description="Helical" evidence="4">
    <location>
        <begin position="336"/>
        <end position="365"/>
    </location>
</feature>
<evidence type="ECO:0000256" key="2">
    <source>
        <dbReference type="ARBA" id="ARBA00022676"/>
    </source>
</evidence>
<dbReference type="CDD" id="cd06423">
    <property type="entry name" value="CESA_like"/>
    <property type="match status" value="1"/>
</dbReference>
<accession>A0A4U1B7Y2</accession>
<keyword evidence="4" id="KW-0812">Transmembrane</keyword>
<dbReference type="SUPFAM" id="SSF53448">
    <property type="entry name" value="Nucleotide-diphospho-sugar transferases"/>
    <property type="match status" value="1"/>
</dbReference>
<feature type="transmembrane region" description="Helical" evidence="4">
    <location>
        <begin position="371"/>
        <end position="390"/>
    </location>
</feature>
<keyword evidence="7" id="KW-1185">Reference proteome</keyword>
<proteinExistence type="inferred from homology"/>
<protein>
    <submittedName>
        <fullName evidence="6">Glycosyltransferase family 2 protein</fullName>
    </submittedName>
</protein>
<keyword evidence="3 6" id="KW-0808">Transferase</keyword>
<dbReference type="Proteomes" id="UP000307999">
    <property type="component" value="Unassembled WGS sequence"/>
</dbReference>